<evidence type="ECO:0000256" key="4">
    <source>
        <dbReference type="ARBA" id="ARBA00023163"/>
    </source>
</evidence>
<dbReference type="PROSITE" id="PS50066">
    <property type="entry name" value="MADS_BOX_2"/>
    <property type="match status" value="1"/>
</dbReference>
<protein>
    <recommendedName>
        <fullName evidence="6">MADS-box domain-containing protein</fullName>
    </recommendedName>
</protein>
<dbReference type="GO" id="GO:0000987">
    <property type="term" value="F:cis-regulatory region sequence-specific DNA binding"/>
    <property type="evidence" value="ECO:0007669"/>
    <property type="project" value="InterPro"/>
</dbReference>
<dbReference type="GO" id="GO:0045944">
    <property type="term" value="P:positive regulation of transcription by RNA polymerase II"/>
    <property type="evidence" value="ECO:0007669"/>
    <property type="project" value="InterPro"/>
</dbReference>
<evidence type="ECO:0000256" key="5">
    <source>
        <dbReference type="ARBA" id="ARBA00023242"/>
    </source>
</evidence>
<accession>A0A9Q1QI44</accession>
<comment type="caution">
    <text evidence="7">The sequence shown here is derived from an EMBL/GenBank/DDBJ whole genome shotgun (WGS) entry which is preliminary data.</text>
</comment>
<dbReference type="Pfam" id="PF00319">
    <property type="entry name" value="SRF-TF"/>
    <property type="match status" value="1"/>
</dbReference>
<dbReference type="PRINTS" id="PR00404">
    <property type="entry name" value="MADSDOMAIN"/>
</dbReference>
<dbReference type="SUPFAM" id="SSF55455">
    <property type="entry name" value="SRF-like"/>
    <property type="match status" value="1"/>
</dbReference>
<dbReference type="InterPro" id="IPR002100">
    <property type="entry name" value="TF_MADSbox"/>
</dbReference>
<evidence type="ECO:0000256" key="1">
    <source>
        <dbReference type="ARBA" id="ARBA00004123"/>
    </source>
</evidence>
<dbReference type="InterPro" id="IPR050142">
    <property type="entry name" value="MADS-box/MEF2_TF"/>
</dbReference>
<evidence type="ECO:0000256" key="3">
    <source>
        <dbReference type="ARBA" id="ARBA00023125"/>
    </source>
</evidence>
<sequence length="257" mass="28876">MAVTIDCSELNHRALDYPQPPCTELLLNLICSAMVGRKCKTGQVKCNKELLRVFVRRKAGIMKKAHELSVLCGVPVAVVIFGPDKDAHHVWPQKLENLHGIIGRYLSISPDQRNKSKRATTMSDFVTRKGVEFEQELSYEDEDEQVDEEEVEEGKDTCLVDEINGLLVDLVVNLDAKLEMVNSRIVLMRRAYQYPVEVGSVLNNRQYEEMPLSLSFSCHDQLCSGGSCNPMIGDFVDGSNAGHMGMQEVAPWEKMLM</sequence>
<dbReference type="PANTHER" id="PTHR48019">
    <property type="entry name" value="SERUM RESPONSE FACTOR HOMOLOG"/>
    <property type="match status" value="1"/>
</dbReference>
<name>A0A9Q1QI44_9CARY</name>
<dbReference type="GO" id="GO:0046983">
    <property type="term" value="F:protein dimerization activity"/>
    <property type="evidence" value="ECO:0007669"/>
    <property type="project" value="InterPro"/>
</dbReference>
<organism evidence="7 8">
    <name type="scientific">Carnegiea gigantea</name>
    <dbReference type="NCBI Taxonomy" id="171969"/>
    <lineage>
        <taxon>Eukaryota</taxon>
        <taxon>Viridiplantae</taxon>
        <taxon>Streptophyta</taxon>
        <taxon>Embryophyta</taxon>
        <taxon>Tracheophyta</taxon>
        <taxon>Spermatophyta</taxon>
        <taxon>Magnoliopsida</taxon>
        <taxon>eudicotyledons</taxon>
        <taxon>Gunneridae</taxon>
        <taxon>Pentapetalae</taxon>
        <taxon>Caryophyllales</taxon>
        <taxon>Cactineae</taxon>
        <taxon>Cactaceae</taxon>
        <taxon>Cactoideae</taxon>
        <taxon>Echinocereeae</taxon>
        <taxon>Carnegiea</taxon>
    </lineage>
</organism>
<dbReference type="Proteomes" id="UP001153076">
    <property type="component" value="Unassembled WGS sequence"/>
</dbReference>
<dbReference type="AlphaFoldDB" id="A0A9Q1QI44"/>
<reference evidence="7" key="1">
    <citation type="submission" date="2022-04" db="EMBL/GenBank/DDBJ databases">
        <title>Carnegiea gigantea Genome sequencing and assembly v2.</title>
        <authorList>
            <person name="Copetti D."/>
            <person name="Sanderson M.J."/>
            <person name="Burquez A."/>
            <person name="Wojciechowski M.F."/>
        </authorList>
    </citation>
    <scope>NUCLEOTIDE SEQUENCE</scope>
    <source>
        <strain evidence="7">SGP5-SGP5p</strain>
        <tissue evidence="7">Aerial part</tissue>
    </source>
</reference>
<comment type="subcellular location">
    <subcellularLocation>
        <location evidence="1">Nucleus</location>
    </subcellularLocation>
</comment>
<keyword evidence="5" id="KW-0539">Nucleus</keyword>
<proteinExistence type="predicted"/>
<dbReference type="InterPro" id="IPR033897">
    <property type="entry name" value="SRF-like_MADS-box"/>
</dbReference>
<keyword evidence="8" id="KW-1185">Reference proteome</keyword>
<dbReference type="EMBL" id="JAKOGI010000174">
    <property type="protein sequence ID" value="KAJ8441180.1"/>
    <property type="molecule type" value="Genomic_DNA"/>
</dbReference>
<evidence type="ECO:0000256" key="2">
    <source>
        <dbReference type="ARBA" id="ARBA00023015"/>
    </source>
</evidence>
<feature type="domain" description="MADS-box" evidence="6">
    <location>
        <begin position="34"/>
        <end position="94"/>
    </location>
</feature>
<keyword evidence="2" id="KW-0805">Transcription regulation</keyword>
<evidence type="ECO:0000313" key="7">
    <source>
        <dbReference type="EMBL" id="KAJ8441180.1"/>
    </source>
</evidence>
<dbReference type="OrthoDB" id="601557at2759"/>
<dbReference type="SMART" id="SM00432">
    <property type="entry name" value="MADS"/>
    <property type="match status" value="1"/>
</dbReference>
<dbReference type="GO" id="GO:0005634">
    <property type="term" value="C:nucleus"/>
    <property type="evidence" value="ECO:0007669"/>
    <property type="project" value="UniProtKB-SubCell"/>
</dbReference>
<gene>
    <name evidence="7" type="ORF">Cgig2_024909</name>
</gene>
<keyword evidence="3" id="KW-0238">DNA-binding</keyword>
<dbReference type="GO" id="GO:0000981">
    <property type="term" value="F:DNA-binding transcription factor activity, RNA polymerase II-specific"/>
    <property type="evidence" value="ECO:0007669"/>
    <property type="project" value="InterPro"/>
</dbReference>
<keyword evidence="4" id="KW-0804">Transcription</keyword>
<dbReference type="Gene3D" id="3.40.1810.10">
    <property type="entry name" value="Transcription factor, MADS-box"/>
    <property type="match status" value="1"/>
</dbReference>
<dbReference type="InterPro" id="IPR036879">
    <property type="entry name" value="TF_MADSbox_sf"/>
</dbReference>
<evidence type="ECO:0000259" key="6">
    <source>
        <dbReference type="PROSITE" id="PS50066"/>
    </source>
</evidence>
<dbReference type="CDD" id="cd00266">
    <property type="entry name" value="MADS_SRF_like"/>
    <property type="match status" value="1"/>
</dbReference>
<evidence type="ECO:0000313" key="8">
    <source>
        <dbReference type="Proteomes" id="UP001153076"/>
    </source>
</evidence>